<dbReference type="SUPFAM" id="SSF47954">
    <property type="entry name" value="Cyclin-like"/>
    <property type="match status" value="1"/>
</dbReference>
<protein>
    <recommendedName>
        <fullName evidence="1">Cyclin C-terminal domain-containing protein</fullName>
    </recommendedName>
</protein>
<dbReference type="InterPro" id="IPR004367">
    <property type="entry name" value="Cyclin_C-dom"/>
</dbReference>
<dbReference type="GeneID" id="85440252"/>
<evidence type="ECO:0000313" key="3">
    <source>
        <dbReference type="Proteomes" id="UP001230504"/>
    </source>
</evidence>
<dbReference type="Pfam" id="PF02984">
    <property type="entry name" value="Cyclin_C"/>
    <property type="match status" value="1"/>
</dbReference>
<accession>A0AAD8PKY3</accession>
<proteinExistence type="predicted"/>
<organism evidence="2 3">
    <name type="scientific">Colletotrichum navitas</name>
    <dbReference type="NCBI Taxonomy" id="681940"/>
    <lineage>
        <taxon>Eukaryota</taxon>
        <taxon>Fungi</taxon>
        <taxon>Dikarya</taxon>
        <taxon>Ascomycota</taxon>
        <taxon>Pezizomycotina</taxon>
        <taxon>Sordariomycetes</taxon>
        <taxon>Hypocreomycetidae</taxon>
        <taxon>Glomerellales</taxon>
        <taxon>Glomerellaceae</taxon>
        <taxon>Colletotrichum</taxon>
        <taxon>Colletotrichum graminicola species complex</taxon>
    </lineage>
</organism>
<gene>
    <name evidence="2" type="ORF">LY79DRAFT_528330</name>
</gene>
<dbReference type="Proteomes" id="UP001230504">
    <property type="component" value="Unassembled WGS sequence"/>
</dbReference>
<dbReference type="Gene3D" id="1.10.472.10">
    <property type="entry name" value="Cyclin-like"/>
    <property type="match status" value="2"/>
</dbReference>
<name>A0AAD8PKY3_9PEZI</name>
<feature type="non-terminal residue" evidence="2">
    <location>
        <position position="1"/>
    </location>
</feature>
<feature type="domain" description="Cyclin C-terminal" evidence="1">
    <location>
        <begin position="63"/>
        <end position="109"/>
    </location>
</feature>
<dbReference type="AlphaFoldDB" id="A0AAD8PKY3"/>
<sequence>ILGAVAFLLAVEHKGVIHRPPSVFNLYYLYSIYYEQSNIPLIQEQLLEIPKHRLEVLSPFYILRRIATIDRLSPHIHTFARYLAASTVLNERFISMKPSQVAAASYFLS</sequence>
<keyword evidence="3" id="KW-1185">Reference proteome</keyword>
<evidence type="ECO:0000259" key="1">
    <source>
        <dbReference type="Pfam" id="PF02984"/>
    </source>
</evidence>
<dbReference type="InterPro" id="IPR036915">
    <property type="entry name" value="Cyclin-like_sf"/>
</dbReference>
<comment type="caution">
    <text evidence="2">The sequence shown here is derived from an EMBL/GenBank/DDBJ whole genome shotgun (WGS) entry which is preliminary data.</text>
</comment>
<dbReference type="RefSeq" id="XP_060407866.1">
    <property type="nucleotide sequence ID" value="XM_060556012.1"/>
</dbReference>
<evidence type="ECO:0000313" key="2">
    <source>
        <dbReference type="EMBL" id="KAK1569651.1"/>
    </source>
</evidence>
<reference evidence="2" key="1">
    <citation type="submission" date="2021-06" db="EMBL/GenBank/DDBJ databases">
        <title>Comparative genomics, transcriptomics and evolutionary studies reveal genomic signatures of adaptation to plant cell wall in hemibiotrophic fungi.</title>
        <authorList>
            <consortium name="DOE Joint Genome Institute"/>
            <person name="Baroncelli R."/>
            <person name="Diaz J.F."/>
            <person name="Benocci T."/>
            <person name="Peng M."/>
            <person name="Battaglia E."/>
            <person name="Haridas S."/>
            <person name="Andreopoulos W."/>
            <person name="Labutti K."/>
            <person name="Pangilinan J."/>
            <person name="Floch G.L."/>
            <person name="Makela M.R."/>
            <person name="Henrissat B."/>
            <person name="Grigoriev I.V."/>
            <person name="Crouch J.A."/>
            <person name="De Vries R.P."/>
            <person name="Sukno S.A."/>
            <person name="Thon M.R."/>
        </authorList>
    </citation>
    <scope>NUCLEOTIDE SEQUENCE</scope>
    <source>
        <strain evidence="2">CBS 125086</strain>
    </source>
</reference>
<dbReference type="EMBL" id="JAHLJV010000127">
    <property type="protein sequence ID" value="KAK1569651.1"/>
    <property type="molecule type" value="Genomic_DNA"/>
</dbReference>